<evidence type="ECO:0000313" key="3">
    <source>
        <dbReference type="WBParaSite" id="ACRNAN_Path_597.g2234.t1"/>
    </source>
</evidence>
<reference evidence="3" key="1">
    <citation type="submission" date="2022-11" db="UniProtKB">
        <authorList>
            <consortium name="WormBaseParasite"/>
        </authorList>
    </citation>
    <scope>IDENTIFICATION</scope>
</reference>
<dbReference type="AlphaFoldDB" id="A0A914CA92"/>
<proteinExistence type="predicted"/>
<dbReference type="WBParaSite" id="ACRNAN_Path_597.g2234.t1">
    <property type="protein sequence ID" value="ACRNAN_Path_597.g2234.t1"/>
    <property type="gene ID" value="ACRNAN_Path_597.g2234"/>
</dbReference>
<sequence>MKWPNQSPDPNPIEHLWEVLKRRVAERKFRTRPSCSAPYKKNGTASRGHSQRSCGVNASKNEGCHQVEGLPD</sequence>
<dbReference type="Proteomes" id="UP000887540">
    <property type="component" value="Unplaced"/>
</dbReference>
<organism evidence="2 3">
    <name type="scientific">Acrobeloides nanus</name>
    <dbReference type="NCBI Taxonomy" id="290746"/>
    <lineage>
        <taxon>Eukaryota</taxon>
        <taxon>Metazoa</taxon>
        <taxon>Ecdysozoa</taxon>
        <taxon>Nematoda</taxon>
        <taxon>Chromadorea</taxon>
        <taxon>Rhabditida</taxon>
        <taxon>Tylenchina</taxon>
        <taxon>Cephalobomorpha</taxon>
        <taxon>Cephaloboidea</taxon>
        <taxon>Cephalobidae</taxon>
        <taxon>Acrobeloides</taxon>
    </lineage>
</organism>
<feature type="region of interest" description="Disordered" evidence="1">
    <location>
        <begin position="29"/>
        <end position="72"/>
    </location>
</feature>
<feature type="compositionally biased region" description="Polar residues" evidence="1">
    <location>
        <begin position="43"/>
        <end position="60"/>
    </location>
</feature>
<dbReference type="InterPro" id="IPR036397">
    <property type="entry name" value="RNaseH_sf"/>
</dbReference>
<dbReference type="Gene3D" id="3.30.420.10">
    <property type="entry name" value="Ribonuclease H-like superfamily/Ribonuclease H"/>
    <property type="match status" value="1"/>
</dbReference>
<protein>
    <submittedName>
        <fullName evidence="3">Tc1-like transposase DDE domain-containing protein</fullName>
    </submittedName>
</protein>
<dbReference type="GO" id="GO:0003676">
    <property type="term" value="F:nucleic acid binding"/>
    <property type="evidence" value="ECO:0007669"/>
    <property type="project" value="InterPro"/>
</dbReference>
<evidence type="ECO:0000313" key="2">
    <source>
        <dbReference type="Proteomes" id="UP000887540"/>
    </source>
</evidence>
<evidence type="ECO:0000256" key="1">
    <source>
        <dbReference type="SAM" id="MobiDB-lite"/>
    </source>
</evidence>
<keyword evidence="2" id="KW-1185">Reference proteome</keyword>
<accession>A0A914CA92</accession>
<name>A0A914CA92_9BILA</name>